<dbReference type="EMBL" id="LAZR01013626">
    <property type="protein sequence ID" value="KKM21102.1"/>
    <property type="molecule type" value="Genomic_DNA"/>
</dbReference>
<organism evidence="1">
    <name type="scientific">marine sediment metagenome</name>
    <dbReference type="NCBI Taxonomy" id="412755"/>
    <lineage>
        <taxon>unclassified sequences</taxon>
        <taxon>metagenomes</taxon>
        <taxon>ecological metagenomes</taxon>
    </lineage>
</organism>
<gene>
    <name evidence="1" type="ORF">LCGC14_1638790</name>
</gene>
<accession>A0A0F9I0T9</accession>
<protein>
    <submittedName>
        <fullName evidence="1">Uncharacterized protein</fullName>
    </submittedName>
</protein>
<sequence>MQCFCAVVILLGFPAGRKKPLDLQFSKCHYVIMSKHIRKVSKYNGIMRITIPSQVVAKKRWRDVKYVIIDDQHPDRLEIRRFVDEEHLSGKAK</sequence>
<reference evidence="1" key="1">
    <citation type="journal article" date="2015" name="Nature">
        <title>Complex archaea that bridge the gap between prokaryotes and eukaryotes.</title>
        <authorList>
            <person name="Spang A."/>
            <person name="Saw J.H."/>
            <person name="Jorgensen S.L."/>
            <person name="Zaremba-Niedzwiedzka K."/>
            <person name="Martijn J."/>
            <person name="Lind A.E."/>
            <person name="van Eijk R."/>
            <person name="Schleper C."/>
            <person name="Guy L."/>
            <person name="Ettema T.J."/>
        </authorList>
    </citation>
    <scope>NUCLEOTIDE SEQUENCE</scope>
</reference>
<proteinExistence type="predicted"/>
<comment type="caution">
    <text evidence="1">The sequence shown here is derived from an EMBL/GenBank/DDBJ whole genome shotgun (WGS) entry which is preliminary data.</text>
</comment>
<dbReference type="AlphaFoldDB" id="A0A0F9I0T9"/>
<evidence type="ECO:0000313" key="1">
    <source>
        <dbReference type="EMBL" id="KKM21102.1"/>
    </source>
</evidence>
<name>A0A0F9I0T9_9ZZZZ</name>